<dbReference type="PANTHER" id="PTHR13037">
    <property type="entry name" value="FORMIN"/>
    <property type="match status" value="1"/>
</dbReference>
<evidence type="ECO:0000313" key="5">
    <source>
        <dbReference type="EMBL" id="KAK6329975.1"/>
    </source>
</evidence>
<feature type="domain" description="F-box" evidence="4">
    <location>
        <begin position="17"/>
        <end position="53"/>
    </location>
</feature>
<feature type="coiled-coil region" evidence="2">
    <location>
        <begin position="1003"/>
        <end position="1040"/>
    </location>
</feature>
<evidence type="ECO:0000256" key="3">
    <source>
        <dbReference type="SAM" id="MobiDB-lite"/>
    </source>
</evidence>
<feature type="region of interest" description="Disordered" evidence="3">
    <location>
        <begin position="416"/>
        <end position="522"/>
    </location>
</feature>
<feature type="compositionally biased region" description="Polar residues" evidence="3">
    <location>
        <begin position="750"/>
        <end position="764"/>
    </location>
</feature>
<feature type="compositionally biased region" description="Basic and acidic residues" evidence="3">
    <location>
        <begin position="695"/>
        <end position="709"/>
    </location>
</feature>
<keyword evidence="1" id="KW-0945">Host-virus interaction</keyword>
<organism evidence="5 6">
    <name type="scientific">Orbilia javanica</name>
    <dbReference type="NCBI Taxonomy" id="47235"/>
    <lineage>
        <taxon>Eukaryota</taxon>
        <taxon>Fungi</taxon>
        <taxon>Dikarya</taxon>
        <taxon>Ascomycota</taxon>
        <taxon>Pezizomycotina</taxon>
        <taxon>Orbiliomycetes</taxon>
        <taxon>Orbiliales</taxon>
        <taxon>Orbiliaceae</taxon>
        <taxon>Orbilia</taxon>
    </lineage>
</organism>
<dbReference type="PANTHER" id="PTHR13037:SF24">
    <property type="entry name" value="POLYCOMB PROTEIN PCL-RELATED"/>
    <property type="match status" value="1"/>
</dbReference>
<sequence>MFHCKVTQSIKESSKKTEPLSWLPSTVLSRIFDRVDAFSLLALAVTSVRLLKLTAPYVREIIMPRHIGSWAGSHVQYVHLVLDDNLHRTIENPTSEYIENHMNYQIWTKGYKVIEPPRGICFTLDYKKARQAGKILVKIMEHATKYPSKLAAIGEFIQEIQYGDEFWLSFSRHKRYWFYKKDSLALQSPDITVFDLPEWADISGSSTMDRDSLPSSVFRRGMYFMGDASFFAKSNWAGEAWGIMPYEDLQDELLGLTPLQRGQRRHQMIQDIFNKDKTRKVLSYLDYPESDRRQVEAKQKAKTTSARKAAYVALLFLWSYQTGVLSELWYYIGLGWWVFTGFCAPHTEESLLSTFLSFFSTSPPSPPSPSPKSSPSLPSPPVSRPSLSLHKTSRKPPEKGTASIAILTMVCKAPDSWDTSSSSTTALPTPPSPQPPGPSPTPNAISPTPLLPFSGIPQWNIEQINPNLPKPSSSCPFNSHPKDKPPTSSKSSQSRKTSSNQKQNSQNRVEMGRNTSDDPKSDIERIHQILSTTLMSQKYATSFHQQQICTQPTSRTYTFDDANEDGVLHIAIDAEQRLKDVTESCNSCETLGDQMSKIVHGQCVELFRIRCDTGENGERQIQGLELDLRQIKRPEVGQTITDSQSARIKLLEARMRGTDSSIPPAEEDNLWPDNDREDDLGSIRLLRGIKSISGNHEDRDGEKRRRLSSDGELTIKTSEEANLKDSKNADKKDDKSRALTLIPKPVSLIQPRSRSSKQGSSIQMMPQPKKSKKKKNKKQRKNEGKEDNNAIEITRILTPIESITIYDAPNEGDISLRNPQSAWAQRQGDELTITQRGEQLSSNSNHFLSADNVNDVSNAFYCNRVDNEREKYRNIYSVQPPRERPRTNVFILYSTEDEKASTNHRPDIFTPTTNENTRPMPMAGSIKPIEPGDVFENTGTLAPGPLRPMSNHETEDTRENNILLDQASAPLTHEGINNEIAAAMETLKSGGNKTGNLDIEATLDVLRRDQERVSAEINRLLEVQERAREQDREIDRLIEERNIQPSKYRITEPGQEFSLSQTLDDLIDLGAENAPSFEPKSPELESHNQITFTPLHMPSEGCQQPTQQQRQEWLDSINSSSTSGDSARGSESDPNERLEDINVSHPKQEPIPPPNATEETEQPVTIEEPVNLLDSPALERAVDFEAGISADISTHDIPTALPHPGPIAGPAIAITPPETLENNYDGLSKSVTRKSGKKQKIKHAAIKKEWTPELQESFETSCPQGRRRVDGVKGTIIEICDNDSSVSGLSTPEEIEPTPDVDTPVAAVSTLPETFAIPVSDFTVKSDLGVNTKIRKPTAPEGPLRLKVLPKTPLKSILKKTSQFEKLTDEKPIAIEPAGRKSELGERPKVSRGRGKRRSGLYAKIPFPDTPFTSVSGITVPGGVYKASPAPQEGPNSEIPTLTDEQQYQNAVAKLSELPGFVEQDLPGKDIPPTDTNESKPEEPEESEESEEETEEEKERRRAIKGKAVDRDNWLGSDCRFFEYPPHTPFEIRPPSPRYPPRPVILQDDIILARAIHEAFVEVERQFAIEKQQKMVAEAMASRAGISDVDGSEVEAQDTSLEKMEIDEEANTADLGPCTINQNGPELNSPTAKLAGLASMSILPNEAHLSGPAVDEEEDDPFAPAEERARREAEKAKF</sequence>
<feature type="region of interest" description="Disordered" evidence="3">
    <location>
        <begin position="693"/>
        <end position="790"/>
    </location>
</feature>
<feature type="region of interest" description="Disordered" evidence="3">
    <location>
        <begin position="1647"/>
        <end position="1678"/>
    </location>
</feature>
<evidence type="ECO:0000313" key="6">
    <source>
        <dbReference type="Proteomes" id="UP001313282"/>
    </source>
</evidence>
<proteinExistence type="predicted"/>
<evidence type="ECO:0000259" key="4">
    <source>
        <dbReference type="PROSITE" id="PS50181"/>
    </source>
</evidence>
<keyword evidence="2" id="KW-0175">Coiled coil</keyword>
<feature type="region of interest" description="Disordered" evidence="3">
    <location>
        <begin position="1370"/>
        <end position="1509"/>
    </location>
</feature>
<feature type="compositionally biased region" description="Pro residues" evidence="3">
    <location>
        <begin position="428"/>
        <end position="441"/>
    </location>
</feature>
<feature type="compositionally biased region" description="Polar residues" evidence="3">
    <location>
        <begin position="460"/>
        <end position="477"/>
    </location>
</feature>
<feature type="compositionally biased region" description="Basic residues" evidence="3">
    <location>
        <begin position="1390"/>
        <end position="1399"/>
    </location>
</feature>
<keyword evidence="6" id="KW-1185">Reference proteome</keyword>
<name>A0AAN8ML68_9PEZI</name>
<feature type="compositionally biased region" description="Basic and acidic residues" evidence="3">
    <location>
        <begin position="1128"/>
        <end position="1148"/>
    </location>
</feature>
<feature type="compositionally biased region" description="Low complexity" evidence="3">
    <location>
        <begin position="487"/>
        <end position="508"/>
    </location>
</feature>
<feature type="compositionally biased region" description="Low complexity" evidence="3">
    <location>
        <begin position="1116"/>
        <end position="1127"/>
    </location>
</feature>
<evidence type="ECO:0000256" key="1">
    <source>
        <dbReference type="ARBA" id="ARBA00022581"/>
    </source>
</evidence>
<evidence type="ECO:0000256" key="2">
    <source>
        <dbReference type="SAM" id="Coils"/>
    </source>
</evidence>
<gene>
    <name evidence="5" type="ORF">TWF718_003402</name>
</gene>
<feature type="region of interest" description="Disordered" evidence="3">
    <location>
        <begin position="655"/>
        <end position="676"/>
    </location>
</feature>
<feature type="region of interest" description="Disordered" evidence="3">
    <location>
        <begin position="900"/>
        <end position="921"/>
    </location>
</feature>
<reference evidence="5 6" key="1">
    <citation type="submission" date="2019-10" db="EMBL/GenBank/DDBJ databases">
        <authorList>
            <person name="Palmer J.M."/>
        </authorList>
    </citation>
    <scope>NUCLEOTIDE SEQUENCE [LARGE SCALE GENOMIC DNA]</scope>
    <source>
        <strain evidence="5 6">TWF718</strain>
    </source>
</reference>
<feature type="compositionally biased region" description="Basic residues" evidence="3">
    <location>
        <begin position="769"/>
        <end position="780"/>
    </location>
</feature>
<dbReference type="EMBL" id="JAVHNR010000012">
    <property type="protein sequence ID" value="KAK6329975.1"/>
    <property type="molecule type" value="Genomic_DNA"/>
</dbReference>
<dbReference type="Proteomes" id="UP001313282">
    <property type="component" value="Unassembled WGS sequence"/>
</dbReference>
<accession>A0AAN8ML68</accession>
<feature type="compositionally biased region" description="Acidic residues" evidence="3">
    <location>
        <begin position="1483"/>
        <end position="1496"/>
    </location>
</feature>
<protein>
    <recommendedName>
        <fullName evidence="4">F-box domain-containing protein</fullName>
    </recommendedName>
</protein>
<feature type="compositionally biased region" description="Polar residues" evidence="3">
    <location>
        <begin position="1434"/>
        <end position="1450"/>
    </location>
</feature>
<feature type="region of interest" description="Disordered" evidence="3">
    <location>
        <begin position="363"/>
        <end position="399"/>
    </location>
</feature>
<feature type="compositionally biased region" description="Pro residues" evidence="3">
    <location>
        <begin position="363"/>
        <end position="383"/>
    </location>
</feature>
<dbReference type="PROSITE" id="PS50181">
    <property type="entry name" value="FBOX"/>
    <property type="match status" value="1"/>
</dbReference>
<feature type="region of interest" description="Disordered" evidence="3">
    <location>
        <begin position="1094"/>
        <end position="1163"/>
    </location>
</feature>
<comment type="caution">
    <text evidence="5">The sequence shown here is derived from an EMBL/GenBank/DDBJ whole genome shotgun (WGS) entry which is preliminary data.</text>
</comment>
<feature type="compositionally biased region" description="Basic and acidic residues" evidence="3">
    <location>
        <begin position="1665"/>
        <end position="1678"/>
    </location>
</feature>
<feature type="compositionally biased region" description="Basic and acidic residues" evidence="3">
    <location>
        <begin position="1370"/>
        <end position="1389"/>
    </location>
</feature>
<feature type="compositionally biased region" description="Polar residues" evidence="3">
    <location>
        <begin position="1101"/>
        <end position="1111"/>
    </location>
</feature>
<feature type="compositionally biased region" description="Acidic residues" evidence="3">
    <location>
        <begin position="665"/>
        <end position="676"/>
    </location>
</feature>
<feature type="compositionally biased region" description="Basic and acidic residues" evidence="3">
    <location>
        <begin position="717"/>
        <end position="737"/>
    </location>
</feature>
<dbReference type="InterPro" id="IPR001810">
    <property type="entry name" value="F-box_dom"/>
</dbReference>